<dbReference type="InterPro" id="IPR004875">
    <property type="entry name" value="DDE_SF_endonuclease_dom"/>
</dbReference>
<dbReference type="Proteomes" id="UP000429523">
    <property type="component" value="Unassembled WGS sequence"/>
</dbReference>
<feature type="domain" description="DDE-1" evidence="1">
    <location>
        <begin position="26"/>
        <end position="155"/>
    </location>
</feature>
<evidence type="ECO:0000313" key="2">
    <source>
        <dbReference type="EMBL" id="KAE8919539.1"/>
    </source>
</evidence>
<dbReference type="AlphaFoldDB" id="A0A6A3DDR1"/>
<comment type="caution">
    <text evidence="2">The sequence shown here is derived from an EMBL/GenBank/DDBJ whole genome shotgun (WGS) entry which is preliminary data.</text>
</comment>
<evidence type="ECO:0000313" key="5">
    <source>
        <dbReference type="Proteomes" id="UP000486351"/>
    </source>
</evidence>
<evidence type="ECO:0000313" key="3">
    <source>
        <dbReference type="EMBL" id="KAE9274906.1"/>
    </source>
</evidence>
<dbReference type="GO" id="GO:0003676">
    <property type="term" value="F:nucleic acid binding"/>
    <property type="evidence" value="ECO:0007669"/>
    <property type="project" value="InterPro"/>
</dbReference>
<gene>
    <name evidence="3" type="ORF">PF008_g29475</name>
    <name evidence="2" type="ORF">PF009_g30154</name>
</gene>
<dbReference type="EMBL" id="QXGF01004619">
    <property type="protein sequence ID" value="KAE8919539.1"/>
    <property type="molecule type" value="Genomic_DNA"/>
</dbReference>
<organism evidence="2 4">
    <name type="scientific">Phytophthora fragariae</name>
    <dbReference type="NCBI Taxonomy" id="53985"/>
    <lineage>
        <taxon>Eukaryota</taxon>
        <taxon>Sar</taxon>
        <taxon>Stramenopiles</taxon>
        <taxon>Oomycota</taxon>
        <taxon>Peronosporomycetes</taxon>
        <taxon>Peronosporales</taxon>
        <taxon>Peronosporaceae</taxon>
        <taxon>Phytophthora</taxon>
    </lineage>
</organism>
<dbReference type="Proteomes" id="UP000486351">
    <property type="component" value="Unassembled WGS sequence"/>
</dbReference>
<evidence type="ECO:0000259" key="1">
    <source>
        <dbReference type="Pfam" id="PF03184"/>
    </source>
</evidence>
<accession>A0A6A3DDR1</accession>
<dbReference type="EMBL" id="QXFY01004882">
    <property type="protein sequence ID" value="KAE9274906.1"/>
    <property type="molecule type" value="Genomic_DNA"/>
</dbReference>
<dbReference type="Pfam" id="PF03184">
    <property type="entry name" value="DDE_1"/>
    <property type="match status" value="1"/>
</dbReference>
<name>A0A6A3DDR1_9STRA</name>
<evidence type="ECO:0000313" key="4">
    <source>
        <dbReference type="Proteomes" id="UP000429523"/>
    </source>
</evidence>
<reference evidence="2 4" key="1">
    <citation type="submission" date="2018-08" db="EMBL/GenBank/DDBJ databases">
        <title>Genomic investigation of the strawberry pathogen Phytophthora fragariae indicates pathogenicity is determined by transcriptional variation in three key races.</title>
        <authorList>
            <person name="Adams T.M."/>
            <person name="Armitage A.D."/>
            <person name="Sobczyk M.K."/>
            <person name="Bates H.J."/>
            <person name="Dunwell J.M."/>
            <person name="Nellist C.F."/>
            <person name="Harrison R.J."/>
        </authorList>
    </citation>
    <scope>NUCLEOTIDE SEQUENCE [LARGE SCALE GENOMIC DNA]</scope>
    <source>
        <strain evidence="3 5">NOV-77</strain>
        <strain evidence="2 4">NOV-9</strain>
    </source>
</reference>
<proteinExistence type="predicted"/>
<protein>
    <recommendedName>
        <fullName evidence="1">DDE-1 domain-containing protein</fullName>
    </recommendedName>
</protein>
<sequence length="218" mass="24841">MVSVNQCGESKLPVPKLNPTCKCIPTKGWWNSKLTIEFLRFHFEQRPANEPVLSLLDDFSGHWTKEIDEYAKQINVTLLKVPANDTSVCQPADATWNGPLKTRLRNMWISDLREQLRARQPGVAFKLKPPDRKTLCRWIRNAWEDTASSTIIAGFRKCGLIERRKEGDEEEPTQRTVSEDADDVVNAVLHEGLLDQEVGEFSLDDDFDDVFRGVALSN</sequence>